<evidence type="ECO:0000256" key="2">
    <source>
        <dbReference type="ARBA" id="ARBA00007970"/>
    </source>
</evidence>
<comment type="similarity">
    <text evidence="2">Belongs to the class-II pyridoxal-phosphate-dependent aminotransferase family. Histidinol-phosphate aminotransferase subfamily.</text>
</comment>
<dbReference type="PROSITE" id="PS00599">
    <property type="entry name" value="AA_TRANSFER_CLASS_2"/>
    <property type="match status" value="1"/>
</dbReference>
<sequence length="369" mass="39355">MPLPPFTPIVEALPEAVPFVGPEAIERHTGIATRARIGANESGFGPSPRVIATLRNAAPDVWTYPDSENYALRTALAAQLGIASDEIAVSEGIDGLMGLLVRLFITPGDIVVTSLGAYPTFNYHVAGFGGDLRFVPYRDSHEDPEALAAMARQTNARMVYLANPDNPMGSFWPASDIERFVDAVPETCLIVLDEAYLETASDQGPPLDTDRPNLLRLRTFSKAYGLAGMRCGYAIGSRRLAGAFNRVRNHFGVNKLAQIAALAALDDQPYLHDAVTAIAAARSRIAQIAGDNGLAALPSATNFVAIDCGSDGPFAVRVLEALGQQGVFVRKPTAPGLDHHIRISAAPQRELDLLSEALPLALRQAHSAA</sequence>
<dbReference type="InterPro" id="IPR050106">
    <property type="entry name" value="HistidinolP_aminotransfase"/>
</dbReference>
<evidence type="ECO:0000313" key="10">
    <source>
        <dbReference type="Proteomes" id="UP000547011"/>
    </source>
</evidence>
<organism evidence="9 10">
    <name type="scientific">Devosia subaequoris</name>
    <dbReference type="NCBI Taxonomy" id="395930"/>
    <lineage>
        <taxon>Bacteria</taxon>
        <taxon>Pseudomonadati</taxon>
        <taxon>Pseudomonadota</taxon>
        <taxon>Alphaproteobacteria</taxon>
        <taxon>Hyphomicrobiales</taxon>
        <taxon>Devosiaceae</taxon>
        <taxon>Devosia</taxon>
    </lineage>
</organism>
<protein>
    <submittedName>
        <fullName evidence="9">Histidinol-phosphate aminotransferase</fullName>
        <ecNumber evidence="9">2.6.1.9</ecNumber>
    </submittedName>
</protein>
<evidence type="ECO:0000256" key="1">
    <source>
        <dbReference type="ARBA" id="ARBA00001933"/>
    </source>
</evidence>
<dbReference type="EC" id="2.6.1.9" evidence="9"/>
<evidence type="ECO:0000259" key="8">
    <source>
        <dbReference type="Pfam" id="PF00155"/>
    </source>
</evidence>
<evidence type="ECO:0000256" key="4">
    <source>
        <dbReference type="ARBA" id="ARBA00022679"/>
    </source>
</evidence>
<dbReference type="GO" id="GO:0004400">
    <property type="term" value="F:histidinol-phosphate transaminase activity"/>
    <property type="evidence" value="ECO:0007669"/>
    <property type="project" value="UniProtKB-EC"/>
</dbReference>
<evidence type="ECO:0000256" key="7">
    <source>
        <dbReference type="RuleBase" id="RU003693"/>
    </source>
</evidence>
<dbReference type="InterPro" id="IPR001917">
    <property type="entry name" value="Aminotrans_II_pyridoxalP_BS"/>
</dbReference>
<dbReference type="InterPro" id="IPR015421">
    <property type="entry name" value="PyrdxlP-dep_Trfase_major"/>
</dbReference>
<dbReference type="Proteomes" id="UP000547011">
    <property type="component" value="Unassembled WGS sequence"/>
</dbReference>
<dbReference type="InterPro" id="IPR004839">
    <property type="entry name" value="Aminotransferase_I/II_large"/>
</dbReference>
<comment type="caution">
    <text evidence="9">The sequence shown here is derived from an EMBL/GenBank/DDBJ whole genome shotgun (WGS) entry which is preliminary data.</text>
</comment>
<comment type="pathway">
    <text evidence="6">Amino-acid biosynthesis.</text>
</comment>
<dbReference type="RefSeq" id="WP_183310301.1">
    <property type="nucleotide sequence ID" value="NZ_JACIEW010000002.1"/>
</dbReference>
<dbReference type="CDD" id="cd00609">
    <property type="entry name" value="AAT_like"/>
    <property type="match status" value="1"/>
</dbReference>
<dbReference type="NCBIfam" id="NF006014">
    <property type="entry name" value="PRK08153.1"/>
    <property type="match status" value="1"/>
</dbReference>
<dbReference type="EMBL" id="JACIEW010000002">
    <property type="protein sequence ID" value="MBB4051553.1"/>
    <property type="molecule type" value="Genomic_DNA"/>
</dbReference>
<dbReference type="AlphaFoldDB" id="A0A7W6NB44"/>
<evidence type="ECO:0000313" key="9">
    <source>
        <dbReference type="EMBL" id="MBB4051553.1"/>
    </source>
</evidence>
<evidence type="ECO:0000256" key="3">
    <source>
        <dbReference type="ARBA" id="ARBA00022576"/>
    </source>
</evidence>
<dbReference type="Gene3D" id="3.40.640.10">
    <property type="entry name" value="Type I PLP-dependent aspartate aminotransferase-like (Major domain)"/>
    <property type="match status" value="1"/>
</dbReference>
<dbReference type="GO" id="GO:0030170">
    <property type="term" value="F:pyridoxal phosphate binding"/>
    <property type="evidence" value="ECO:0007669"/>
    <property type="project" value="InterPro"/>
</dbReference>
<dbReference type="InterPro" id="IPR015422">
    <property type="entry name" value="PyrdxlP-dep_Trfase_small"/>
</dbReference>
<keyword evidence="10" id="KW-1185">Reference proteome</keyword>
<comment type="cofactor">
    <cofactor evidence="1 7">
        <name>pyridoxal 5'-phosphate</name>
        <dbReference type="ChEBI" id="CHEBI:597326"/>
    </cofactor>
</comment>
<keyword evidence="5 7" id="KW-0663">Pyridoxal phosphate</keyword>
<keyword evidence="4 9" id="KW-0808">Transferase</keyword>
<dbReference type="SUPFAM" id="SSF53383">
    <property type="entry name" value="PLP-dependent transferases"/>
    <property type="match status" value="1"/>
</dbReference>
<dbReference type="PANTHER" id="PTHR43643:SF3">
    <property type="entry name" value="HISTIDINOL-PHOSPHATE AMINOTRANSFERASE"/>
    <property type="match status" value="1"/>
</dbReference>
<feature type="domain" description="Aminotransferase class I/classII large" evidence="8">
    <location>
        <begin position="38"/>
        <end position="354"/>
    </location>
</feature>
<name>A0A7W6NB44_9HYPH</name>
<keyword evidence="3 9" id="KW-0032">Aminotransferase</keyword>
<gene>
    <name evidence="9" type="ORF">GGR20_001189</name>
</gene>
<reference evidence="9 10" key="1">
    <citation type="submission" date="2020-08" db="EMBL/GenBank/DDBJ databases">
        <title>Genomic Encyclopedia of Type Strains, Phase IV (KMG-IV): sequencing the most valuable type-strain genomes for metagenomic binning, comparative biology and taxonomic classification.</title>
        <authorList>
            <person name="Goeker M."/>
        </authorList>
    </citation>
    <scope>NUCLEOTIDE SEQUENCE [LARGE SCALE GENOMIC DNA]</scope>
    <source>
        <strain evidence="9 10">DSM 23447</strain>
    </source>
</reference>
<dbReference type="Pfam" id="PF00155">
    <property type="entry name" value="Aminotran_1_2"/>
    <property type="match status" value="1"/>
</dbReference>
<evidence type="ECO:0000256" key="5">
    <source>
        <dbReference type="ARBA" id="ARBA00022898"/>
    </source>
</evidence>
<dbReference type="Gene3D" id="3.90.1150.10">
    <property type="entry name" value="Aspartate Aminotransferase, domain 1"/>
    <property type="match status" value="1"/>
</dbReference>
<accession>A0A7W6NB44</accession>
<proteinExistence type="inferred from homology"/>
<dbReference type="PANTHER" id="PTHR43643">
    <property type="entry name" value="HISTIDINOL-PHOSPHATE AMINOTRANSFERASE 2"/>
    <property type="match status" value="1"/>
</dbReference>
<evidence type="ECO:0000256" key="6">
    <source>
        <dbReference type="ARBA" id="ARBA00029440"/>
    </source>
</evidence>
<dbReference type="InterPro" id="IPR015424">
    <property type="entry name" value="PyrdxlP-dep_Trfase"/>
</dbReference>